<dbReference type="AlphaFoldDB" id="A0A915I8U8"/>
<protein>
    <submittedName>
        <fullName evidence="2">Uncharacterized protein</fullName>
    </submittedName>
</protein>
<evidence type="ECO:0000313" key="1">
    <source>
        <dbReference type="Proteomes" id="UP000887565"/>
    </source>
</evidence>
<accession>A0A915I8U8</accession>
<reference evidence="2" key="1">
    <citation type="submission" date="2022-11" db="UniProtKB">
        <authorList>
            <consortium name="WormBaseParasite"/>
        </authorList>
    </citation>
    <scope>IDENTIFICATION</scope>
</reference>
<dbReference type="Proteomes" id="UP000887565">
    <property type="component" value="Unplaced"/>
</dbReference>
<proteinExistence type="predicted"/>
<name>A0A915I8U8_ROMCU</name>
<keyword evidence="1" id="KW-1185">Reference proteome</keyword>
<dbReference type="WBParaSite" id="nRc.2.0.1.t10590-RA">
    <property type="protein sequence ID" value="nRc.2.0.1.t10590-RA"/>
    <property type="gene ID" value="nRc.2.0.1.g10590"/>
</dbReference>
<sequence>MLCIMFGVKKNHKKSSCDSAPIKITKKLIFGKKSKYQSPGGLLRRQDITIDCINTADTVRKVCVLFPIGSVRQIINEIARRPVLSSVKIAA</sequence>
<organism evidence="1 2">
    <name type="scientific">Romanomermis culicivorax</name>
    <name type="common">Nematode worm</name>
    <dbReference type="NCBI Taxonomy" id="13658"/>
    <lineage>
        <taxon>Eukaryota</taxon>
        <taxon>Metazoa</taxon>
        <taxon>Ecdysozoa</taxon>
        <taxon>Nematoda</taxon>
        <taxon>Enoplea</taxon>
        <taxon>Dorylaimia</taxon>
        <taxon>Mermithida</taxon>
        <taxon>Mermithoidea</taxon>
        <taxon>Mermithidae</taxon>
        <taxon>Romanomermis</taxon>
    </lineage>
</organism>
<evidence type="ECO:0000313" key="2">
    <source>
        <dbReference type="WBParaSite" id="nRc.2.0.1.t10590-RA"/>
    </source>
</evidence>